<dbReference type="EMBL" id="MU807670">
    <property type="protein sequence ID" value="KAJ3831226.1"/>
    <property type="molecule type" value="Genomic_DNA"/>
</dbReference>
<evidence type="ECO:0000313" key="3">
    <source>
        <dbReference type="Proteomes" id="UP001163846"/>
    </source>
</evidence>
<evidence type="ECO:0000256" key="1">
    <source>
        <dbReference type="SAM" id="MobiDB-lite"/>
    </source>
</evidence>
<dbReference type="AlphaFoldDB" id="A0AA38U2S7"/>
<organism evidence="2 3">
    <name type="scientific">Lentinula raphanica</name>
    <dbReference type="NCBI Taxonomy" id="153919"/>
    <lineage>
        <taxon>Eukaryota</taxon>
        <taxon>Fungi</taxon>
        <taxon>Dikarya</taxon>
        <taxon>Basidiomycota</taxon>
        <taxon>Agaricomycotina</taxon>
        <taxon>Agaricomycetes</taxon>
        <taxon>Agaricomycetidae</taxon>
        <taxon>Agaricales</taxon>
        <taxon>Marasmiineae</taxon>
        <taxon>Omphalotaceae</taxon>
        <taxon>Lentinula</taxon>
    </lineage>
</organism>
<sequence>MNIKPLKPTEIFDGSANLRSFQRNMREIIAYLEDGRVPDYRQVEVASRFLKGKAYTFFERICGENASQWTLKDFYEKLYDFTFPIDFRTEQRRKLVSLQQGTRRVREHVGFFNDLCNTAGTLDERHKIIFLWDSFHPTITKGLLRMGHTPETSSLLEIVEDAEKVELIENVGKPTGKTESPAQAGSTFNSKRRFGGRTFNSTEKDSPKGQSDASRSSRWNANMQRSSFSGKDNS</sequence>
<reference evidence="2" key="1">
    <citation type="submission" date="2022-08" db="EMBL/GenBank/DDBJ databases">
        <authorList>
            <consortium name="DOE Joint Genome Institute"/>
            <person name="Min B."/>
            <person name="Riley R."/>
            <person name="Sierra-Patev S."/>
            <person name="Naranjo-Ortiz M."/>
            <person name="Looney B."/>
            <person name="Konkel Z."/>
            <person name="Slot J.C."/>
            <person name="Sakamoto Y."/>
            <person name="Steenwyk J.L."/>
            <person name="Rokas A."/>
            <person name="Carro J."/>
            <person name="Camarero S."/>
            <person name="Ferreira P."/>
            <person name="Molpeceres G."/>
            <person name="Ruiz-Duenas F.J."/>
            <person name="Serrano A."/>
            <person name="Henrissat B."/>
            <person name="Drula E."/>
            <person name="Hughes K.W."/>
            <person name="Mata J.L."/>
            <person name="Ishikawa N.K."/>
            <person name="Vargas-Isla R."/>
            <person name="Ushijima S."/>
            <person name="Smith C.A."/>
            <person name="Ahrendt S."/>
            <person name="Andreopoulos W."/>
            <person name="He G."/>
            <person name="Labutti K."/>
            <person name="Lipzen A."/>
            <person name="Ng V."/>
            <person name="Sandor L."/>
            <person name="Barry K."/>
            <person name="Martinez A.T."/>
            <person name="Xiao Y."/>
            <person name="Gibbons J.G."/>
            <person name="Terashima K."/>
            <person name="Hibbett D.S."/>
            <person name="Grigoriev I.V."/>
        </authorList>
    </citation>
    <scope>NUCLEOTIDE SEQUENCE</scope>
    <source>
        <strain evidence="2">TFB9207</strain>
    </source>
</reference>
<feature type="compositionally biased region" description="Polar residues" evidence="1">
    <location>
        <begin position="177"/>
        <end position="189"/>
    </location>
</feature>
<protein>
    <recommendedName>
        <fullName evidence="4">Retrotransposon gag domain-containing protein</fullName>
    </recommendedName>
</protein>
<feature type="region of interest" description="Disordered" evidence="1">
    <location>
        <begin position="170"/>
        <end position="234"/>
    </location>
</feature>
<dbReference type="Proteomes" id="UP001163846">
    <property type="component" value="Unassembled WGS sequence"/>
</dbReference>
<evidence type="ECO:0008006" key="4">
    <source>
        <dbReference type="Google" id="ProtNLM"/>
    </source>
</evidence>
<feature type="compositionally biased region" description="Polar residues" evidence="1">
    <location>
        <begin position="208"/>
        <end position="234"/>
    </location>
</feature>
<gene>
    <name evidence="2" type="ORF">F5878DRAFT_549798</name>
</gene>
<proteinExistence type="predicted"/>
<evidence type="ECO:0000313" key="2">
    <source>
        <dbReference type="EMBL" id="KAJ3831226.1"/>
    </source>
</evidence>
<name>A0AA38U2S7_9AGAR</name>
<accession>A0AA38U2S7</accession>
<keyword evidence="3" id="KW-1185">Reference proteome</keyword>
<comment type="caution">
    <text evidence="2">The sequence shown here is derived from an EMBL/GenBank/DDBJ whole genome shotgun (WGS) entry which is preliminary data.</text>
</comment>